<evidence type="ECO:0000313" key="2">
    <source>
        <dbReference type="Proteomes" id="UP000000763"/>
    </source>
</evidence>
<reference evidence="2" key="1">
    <citation type="journal article" date="2005" name="Nature">
        <title>The map-based sequence of the rice genome.</title>
        <authorList>
            <consortium name="International rice genome sequencing project (IRGSP)"/>
            <person name="Matsumoto T."/>
            <person name="Wu J."/>
            <person name="Kanamori H."/>
            <person name="Katayose Y."/>
            <person name="Fujisawa M."/>
            <person name="Namiki N."/>
            <person name="Mizuno H."/>
            <person name="Yamamoto K."/>
            <person name="Antonio B.A."/>
            <person name="Baba T."/>
            <person name="Sakata K."/>
            <person name="Nagamura Y."/>
            <person name="Aoki H."/>
            <person name="Arikawa K."/>
            <person name="Arita K."/>
            <person name="Bito T."/>
            <person name="Chiden Y."/>
            <person name="Fujitsuka N."/>
            <person name="Fukunaka R."/>
            <person name="Hamada M."/>
            <person name="Harada C."/>
            <person name="Hayashi A."/>
            <person name="Hijishita S."/>
            <person name="Honda M."/>
            <person name="Hosokawa S."/>
            <person name="Ichikawa Y."/>
            <person name="Idonuma A."/>
            <person name="Iijima M."/>
            <person name="Ikeda M."/>
            <person name="Ikeno M."/>
            <person name="Ito K."/>
            <person name="Ito S."/>
            <person name="Ito T."/>
            <person name="Ito Y."/>
            <person name="Ito Y."/>
            <person name="Iwabuchi A."/>
            <person name="Kamiya K."/>
            <person name="Karasawa W."/>
            <person name="Kurita K."/>
            <person name="Katagiri S."/>
            <person name="Kikuta A."/>
            <person name="Kobayashi H."/>
            <person name="Kobayashi N."/>
            <person name="Machita K."/>
            <person name="Maehara T."/>
            <person name="Masukawa M."/>
            <person name="Mizubayashi T."/>
            <person name="Mukai Y."/>
            <person name="Nagasaki H."/>
            <person name="Nagata Y."/>
            <person name="Naito S."/>
            <person name="Nakashima M."/>
            <person name="Nakama Y."/>
            <person name="Nakamichi Y."/>
            <person name="Nakamura M."/>
            <person name="Meguro A."/>
            <person name="Negishi M."/>
            <person name="Ohta I."/>
            <person name="Ohta T."/>
            <person name="Okamoto M."/>
            <person name="Ono N."/>
            <person name="Saji S."/>
            <person name="Sakaguchi M."/>
            <person name="Sakai K."/>
            <person name="Shibata M."/>
            <person name="Shimokawa T."/>
            <person name="Song J."/>
            <person name="Takazaki Y."/>
            <person name="Terasawa K."/>
            <person name="Tsugane M."/>
            <person name="Tsuji K."/>
            <person name="Ueda S."/>
            <person name="Waki K."/>
            <person name="Yamagata H."/>
            <person name="Yamamoto M."/>
            <person name="Yamamoto S."/>
            <person name="Yamane H."/>
            <person name="Yoshiki S."/>
            <person name="Yoshihara R."/>
            <person name="Yukawa K."/>
            <person name="Zhong H."/>
            <person name="Yano M."/>
            <person name="Yuan Q."/>
            <person name="Ouyang S."/>
            <person name="Liu J."/>
            <person name="Jones K.M."/>
            <person name="Gansberger K."/>
            <person name="Moffat K."/>
            <person name="Hill J."/>
            <person name="Bera J."/>
            <person name="Fadrosh D."/>
            <person name="Jin S."/>
            <person name="Johri S."/>
            <person name="Kim M."/>
            <person name="Overton L."/>
            <person name="Reardon M."/>
            <person name="Tsitrin T."/>
            <person name="Vuong H."/>
            <person name="Weaver B."/>
            <person name="Ciecko A."/>
            <person name="Tallon L."/>
            <person name="Jackson J."/>
            <person name="Pai G."/>
            <person name="Aken S.V."/>
            <person name="Utterback T."/>
            <person name="Reidmuller S."/>
            <person name="Feldblyum T."/>
            <person name="Hsiao J."/>
            <person name="Zismann V."/>
            <person name="Iobst S."/>
            <person name="de Vazeille A.R."/>
            <person name="Buell C.R."/>
            <person name="Ying K."/>
            <person name="Li Y."/>
            <person name="Lu T."/>
            <person name="Huang Y."/>
            <person name="Zhao Q."/>
            <person name="Feng Q."/>
            <person name="Zhang L."/>
            <person name="Zhu J."/>
            <person name="Weng Q."/>
            <person name="Mu J."/>
            <person name="Lu Y."/>
            <person name="Fan D."/>
            <person name="Liu Y."/>
            <person name="Guan J."/>
            <person name="Zhang Y."/>
            <person name="Yu S."/>
            <person name="Liu X."/>
            <person name="Zhang Y."/>
            <person name="Hong G."/>
            <person name="Han B."/>
            <person name="Choisne N."/>
            <person name="Demange N."/>
            <person name="Orjeda G."/>
            <person name="Samain S."/>
            <person name="Cattolico L."/>
            <person name="Pelletier E."/>
            <person name="Couloux A."/>
            <person name="Segurens B."/>
            <person name="Wincker P."/>
            <person name="D'Hont A."/>
            <person name="Scarpelli C."/>
            <person name="Weissenbach J."/>
            <person name="Salanoubat M."/>
            <person name="Quetier F."/>
            <person name="Yu Y."/>
            <person name="Kim H.R."/>
            <person name="Rambo T."/>
            <person name="Currie J."/>
            <person name="Collura K."/>
            <person name="Luo M."/>
            <person name="Yang T."/>
            <person name="Ammiraju J.S.S."/>
            <person name="Engler F."/>
            <person name="Soderlund C."/>
            <person name="Wing R.A."/>
            <person name="Palmer L.E."/>
            <person name="de la Bastide M."/>
            <person name="Spiegel L."/>
            <person name="Nascimento L."/>
            <person name="Zutavern T."/>
            <person name="O'Shaughnessy A."/>
            <person name="Dike S."/>
            <person name="Dedhia N."/>
            <person name="Preston R."/>
            <person name="Balija V."/>
            <person name="McCombie W.R."/>
            <person name="Chow T."/>
            <person name="Chen H."/>
            <person name="Chung M."/>
            <person name="Chen C."/>
            <person name="Shaw J."/>
            <person name="Wu H."/>
            <person name="Hsiao K."/>
            <person name="Chao Y."/>
            <person name="Chu M."/>
            <person name="Cheng C."/>
            <person name="Hour A."/>
            <person name="Lee P."/>
            <person name="Lin S."/>
            <person name="Lin Y."/>
            <person name="Liou J."/>
            <person name="Liu S."/>
            <person name="Hsing Y."/>
            <person name="Raghuvanshi S."/>
            <person name="Mohanty A."/>
            <person name="Bharti A.K."/>
            <person name="Gaur A."/>
            <person name="Gupta V."/>
            <person name="Kumar D."/>
            <person name="Ravi V."/>
            <person name="Vij S."/>
            <person name="Kapur A."/>
            <person name="Khurana P."/>
            <person name="Khurana P."/>
            <person name="Khurana J.P."/>
            <person name="Tyagi A.K."/>
            <person name="Gaikwad K."/>
            <person name="Singh A."/>
            <person name="Dalal V."/>
            <person name="Srivastava S."/>
            <person name="Dixit A."/>
            <person name="Pal A.K."/>
            <person name="Ghazi I.A."/>
            <person name="Yadav M."/>
            <person name="Pandit A."/>
            <person name="Bhargava A."/>
            <person name="Sureshbabu K."/>
            <person name="Batra K."/>
            <person name="Sharma T.R."/>
            <person name="Mohapatra T."/>
            <person name="Singh N.K."/>
            <person name="Messing J."/>
            <person name="Nelson A.B."/>
            <person name="Fuks G."/>
            <person name="Kavchok S."/>
            <person name="Keizer G."/>
            <person name="Linton E."/>
            <person name="Llaca V."/>
            <person name="Song R."/>
            <person name="Tanyolac B."/>
            <person name="Young S."/>
            <person name="Ho-Il K."/>
            <person name="Hahn J.H."/>
            <person name="Sangsakoo G."/>
            <person name="Vanavichit A."/>
            <person name="de Mattos Luiz.A.T."/>
            <person name="Zimmer P.D."/>
            <person name="Malone G."/>
            <person name="Dellagostin O."/>
            <person name="de Oliveira A.C."/>
            <person name="Bevan M."/>
            <person name="Bancroft I."/>
            <person name="Minx P."/>
            <person name="Cordum H."/>
            <person name="Wilson R."/>
            <person name="Cheng Z."/>
            <person name="Jin W."/>
            <person name="Jiang J."/>
            <person name="Leong S.A."/>
            <person name="Iwama H."/>
            <person name="Gojobori T."/>
            <person name="Itoh T."/>
            <person name="Niimura Y."/>
            <person name="Fujii Y."/>
            <person name="Habara T."/>
            <person name="Sakai H."/>
            <person name="Sato Y."/>
            <person name="Wilson G."/>
            <person name="Kumar K."/>
            <person name="McCouch S."/>
            <person name="Juretic N."/>
            <person name="Hoen D."/>
            <person name="Wright S."/>
            <person name="Bruskiewich R."/>
            <person name="Bureau T."/>
            <person name="Miyao A."/>
            <person name="Hirochika H."/>
            <person name="Nishikawa T."/>
            <person name="Kadowaki K."/>
            <person name="Sugiura M."/>
            <person name="Burr B."/>
            <person name="Sasaki T."/>
        </authorList>
    </citation>
    <scope>NUCLEOTIDE SEQUENCE [LARGE SCALE GENOMIC DNA]</scope>
    <source>
        <strain evidence="2">cv. Nipponbare</strain>
    </source>
</reference>
<evidence type="ECO:0000313" key="1">
    <source>
        <dbReference type="EMBL" id="BAD23670.1"/>
    </source>
</evidence>
<organism evidence="1 2">
    <name type="scientific">Oryza sativa subsp. japonica</name>
    <name type="common">Rice</name>
    <dbReference type="NCBI Taxonomy" id="39947"/>
    <lineage>
        <taxon>Eukaryota</taxon>
        <taxon>Viridiplantae</taxon>
        <taxon>Streptophyta</taxon>
        <taxon>Embryophyta</taxon>
        <taxon>Tracheophyta</taxon>
        <taxon>Spermatophyta</taxon>
        <taxon>Magnoliopsida</taxon>
        <taxon>Liliopsida</taxon>
        <taxon>Poales</taxon>
        <taxon>Poaceae</taxon>
        <taxon>BOP clade</taxon>
        <taxon>Oryzoideae</taxon>
        <taxon>Oryzeae</taxon>
        <taxon>Oryzinae</taxon>
        <taxon>Oryza</taxon>
        <taxon>Oryza sativa</taxon>
    </lineage>
</organism>
<dbReference type="AlphaFoldDB" id="Q6K2E6"/>
<gene>
    <name evidence="1" type="primary">OSJNBb0024J13.5</name>
</gene>
<accession>Q6K2E6</accession>
<proteinExistence type="predicted"/>
<protein>
    <submittedName>
        <fullName evidence="1">Uncharacterized protein</fullName>
    </submittedName>
</protein>
<name>Q6K2E6_ORYSJ</name>
<sequence>MHVRPRCIQGGMDFGAATDDAQGRDLCANDADEEESVFVATRNMNIGGLPAMWMAGGGFVSIPDVWTCVKRGHVSGHLSICICDYGALCAHE</sequence>
<reference evidence="2" key="2">
    <citation type="journal article" date="2008" name="Nucleic Acids Res.">
        <title>The rice annotation project database (RAP-DB): 2008 update.</title>
        <authorList>
            <consortium name="The rice annotation project (RAP)"/>
        </authorList>
    </citation>
    <scope>GENOME REANNOTATION</scope>
    <source>
        <strain evidence="2">cv. Nipponbare</strain>
    </source>
</reference>
<dbReference type="EMBL" id="AP005879">
    <property type="protein sequence ID" value="BAD23670.1"/>
    <property type="molecule type" value="Genomic_DNA"/>
</dbReference>
<dbReference type="Proteomes" id="UP000000763">
    <property type="component" value="Chromosome 9"/>
</dbReference>